<reference evidence="10" key="2">
    <citation type="submission" date="2024-10" db="UniProtKB">
        <authorList>
            <consortium name="EnsemblProtists"/>
        </authorList>
    </citation>
    <scope>IDENTIFICATION</scope>
</reference>
<dbReference type="PaxDb" id="2903-EOD12066"/>
<dbReference type="GeneID" id="17258367"/>
<dbReference type="InterPro" id="IPR037019">
    <property type="entry name" value="Glyco_hydro_7_sf"/>
</dbReference>
<accession>A0A0D3ILD1</accession>
<keyword evidence="5" id="KW-0378">Hydrolase</keyword>
<organism evidence="10 11">
    <name type="scientific">Emiliania huxleyi (strain CCMP1516)</name>
    <dbReference type="NCBI Taxonomy" id="280463"/>
    <lineage>
        <taxon>Eukaryota</taxon>
        <taxon>Haptista</taxon>
        <taxon>Haptophyta</taxon>
        <taxon>Prymnesiophyceae</taxon>
        <taxon>Isochrysidales</taxon>
        <taxon>Noelaerhabdaceae</taxon>
        <taxon>Emiliania</taxon>
    </lineage>
</organism>
<evidence type="ECO:0000256" key="5">
    <source>
        <dbReference type="ARBA" id="ARBA00022801"/>
    </source>
</evidence>
<dbReference type="SUPFAM" id="SSF49899">
    <property type="entry name" value="Concanavalin A-like lectins/glucanases"/>
    <property type="match status" value="1"/>
</dbReference>
<evidence type="ECO:0000256" key="6">
    <source>
        <dbReference type="ARBA" id="ARBA00023001"/>
    </source>
</evidence>
<sequence length="320" mass="33484">MLIGPIDFPGTPEGQISFSAEAYGGTAAVKEAAMMTVAGSARLYQASSSAWSEPRIGRLHLLGKRLRFSVDLSRVECSCNAAVYLVNMRTASYCDANTAPSCTELDLLEANLHAMQTAVHTTTGIGRDGTCNQDGCTAGVGSSPAAASAGARAFFGIGGRIDTLAPFDVVATFESSGQLGLSLEQSGQTVQVYDSSHAGNAPGSPPLTPEDIEASRRALEDGMTLVVSLWQSPQMEWLDAPSWPLVALGNANPATTFFGAALSALVVAIFCRRTSTRRVVSFRNFDGRAARYGRAISSEETTIWGSKRGSLSTATVPGSA</sequence>
<keyword evidence="6" id="KW-0136">Cellulose degradation</keyword>
<evidence type="ECO:0000313" key="10">
    <source>
        <dbReference type="EnsemblProtists" id="EOD12066"/>
    </source>
</evidence>
<comment type="catalytic activity">
    <reaction evidence="1">
        <text>Hydrolysis of (1-&gt;4)-beta-D-glucosidic linkages in cellulose and cellotetraose, releasing cellobiose from the non-reducing ends of the chains.</text>
        <dbReference type="EC" id="3.2.1.91"/>
    </reaction>
</comment>
<reference evidence="11" key="1">
    <citation type="journal article" date="2013" name="Nature">
        <title>Pan genome of the phytoplankton Emiliania underpins its global distribution.</title>
        <authorList>
            <person name="Read B.A."/>
            <person name="Kegel J."/>
            <person name="Klute M.J."/>
            <person name="Kuo A."/>
            <person name="Lefebvre S.C."/>
            <person name="Maumus F."/>
            <person name="Mayer C."/>
            <person name="Miller J."/>
            <person name="Monier A."/>
            <person name="Salamov A."/>
            <person name="Young J."/>
            <person name="Aguilar M."/>
            <person name="Claverie J.M."/>
            <person name="Frickenhaus S."/>
            <person name="Gonzalez K."/>
            <person name="Herman E.K."/>
            <person name="Lin Y.C."/>
            <person name="Napier J."/>
            <person name="Ogata H."/>
            <person name="Sarno A.F."/>
            <person name="Shmutz J."/>
            <person name="Schroeder D."/>
            <person name="de Vargas C."/>
            <person name="Verret F."/>
            <person name="von Dassow P."/>
            <person name="Valentin K."/>
            <person name="Van de Peer Y."/>
            <person name="Wheeler G."/>
            <person name="Dacks J.B."/>
            <person name="Delwiche C.F."/>
            <person name="Dyhrman S.T."/>
            <person name="Glockner G."/>
            <person name="John U."/>
            <person name="Richards T."/>
            <person name="Worden A.Z."/>
            <person name="Zhang X."/>
            <person name="Grigoriev I.V."/>
            <person name="Allen A.E."/>
            <person name="Bidle K."/>
            <person name="Borodovsky M."/>
            <person name="Bowler C."/>
            <person name="Brownlee C."/>
            <person name="Cock J.M."/>
            <person name="Elias M."/>
            <person name="Gladyshev V.N."/>
            <person name="Groth M."/>
            <person name="Guda C."/>
            <person name="Hadaegh A."/>
            <person name="Iglesias-Rodriguez M.D."/>
            <person name="Jenkins J."/>
            <person name="Jones B.M."/>
            <person name="Lawson T."/>
            <person name="Leese F."/>
            <person name="Lindquist E."/>
            <person name="Lobanov A."/>
            <person name="Lomsadze A."/>
            <person name="Malik S.B."/>
            <person name="Marsh M.E."/>
            <person name="Mackinder L."/>
            <person name="Mock T."/>
            <person name="Mueller-Roeber B."/>
            <person name="Pagarete A."/>
            <person name="Parker M."/>
            <person name="Probert I."/>
            <person name="Quesneville H."/>
            <person name="Raines C."/>
            <person name="Rensing S.A."/>
            <person name="Riano-Pachon D.M."/>
            <person name="Richier S."/>
            <person name="Rokitta S."/>
            <person name="Shiraiwa Y."/>
            <person name="Soanes D.M."/>
            <person name="van der Giezen M."/>
            <person name="Wahlund T.M."/>
            <person name="Williams B."/>
            <person name="Wilson W."/>
            <person name="Wolfe G."/>
            <person name="Wurch L.L."/>
        </authorList>
    </citation>
    <scope>NUCLEOTIDE SEQUENCE</scope>
</reference>
<dbReference type="Proteomes" id="UP000013827">
    <property type="component" value="Unassembled WGS sequence"/>
</dbReference>
<evidence type="ECO:0000256" key="7">
    <source>
        <dbReference type="ARBA" id="ARBA00023277"/>
    </source>
</evidence>
<evidence type="ECO:0000256" key="3">
    <source>
        <dbReference type="ARBA" id="ARBA00012561"/>
    </source>
</evidence>
<evidence type="ECO:0000256" key="8">
    <source>
        <dbReference type="ARBA" id="ARBA00023295"/>
    </source>
</evidence>
<dbReference type="PANTHER" id="PTHR33753">
    <property type="entry name" value="1,4-BETA-D-GLUCAN CELLOBIOHYDROLASE B"/>
    <property type="match status" value="1"/>
</dbReference>
<dbReference type="KEGG" id="ehx:EMIHUDRAFT_213816"/>
<dbReference type="GO" id="GO:0016162">
    <property type="term" value="F:cellulose 1,4-beta-cellobiosidase activity"/>
    <property type="evidence" value="ECO:0007669"/>
    <property type="project" value="UniProtKB-EC"/>
</dbReference>
<dbReference type="EnsemblProtists" id="EOD12066">
    <property type="protein sequence ID" value="EOD12066"/>
    <property type="gene ID" value="EMIHUDRAFT_213816"/>
</dbReference>
<keyword evidence="7" id="KW-0119">Carbohydrate metabolism</keyword>
<dbReference type="Gene3D" id="2.70.100.10">
    <property type="entry name" value="Glycoside hydrolase, family 7, domain"/>
    <property type="match status" value="1"/>
</dbReference>
<evidence type="ECO:0000256" key="1">
    <source>
        <dbReference type="ARBA" id="ARBA00001641"/>
    </source>
</evidence>
<keyword evidence="11" id="KW-1185">Reference proteome</keyword>
<dbReference type="AlphaFoldDB" id="A0A0D3ILD1"/>
<evidence type="ECO:0000256" key="4">
    <source>
        <dbReference type="ARBA" id="ARBA00022729"/>
    </source>
</evidence>
<dbReference type="GO" id="GO:0030245">
    <property type="term" value="P:cellulose catabolic process"/>
    <property type="evidence" value="ECO:0007669"/>
    <property type="project" value="UniProtKB-KW"/>
</dbReference>
<dbReference type="Pfam" id="PF00840">
    <property type="entry name" value="Glyco_hydro_7"/>
    <property type="match status" value="1"/>
</dbReference>
<proteinExistence type="inferred from homology"/>
<keyword evidence="9" id="KW-0624">Polysaccharide degradation</keyword>
<dbReference type="EC" id="3.2.1.91" evidence="3"/>
<comment type="similarity">
    <text evidence="2">Belongs to the glycosyl hydrolase 7 (cellulase C) family.</text>
</comment>
<evidence type="ECO:0000256" key="2">
    <source>
        <dbReference type="ARBA" id="ARBA00006044"/>
    </source>
</evidence>
<evidence type="ECO:0000256" key="9">
    <source>
        <dbReference type="ARBA" id="ARBA00023326"/>
    </source>
</evidence>
<dbReference type="PANTHER" id="PTHR33753:SF2">
    <property type="entry name" value="GLYCOSIDE HYDROLASE FAMILY 7 PROTEIN"/>
    <property type="match status" value="1"/>
</dbReference>
<name>A0A0D3ILD1_EMIH1</name>
<keyword evidence="4" id="KW-0732">Signal</keyword>
<dbReference type="HOGENOM" id="CLU_869976_0_0_1"/>
<dbReference type="RefSeq" id="XP_005764495.1">
    <property type="nucleotide sequence ID" value="XM_005764438.1"/>
</dbReference>
<keyword evidence="8" id="KW-0326">Glycosidase</keyword>
<evidence type="ECO:0000313" key="11">
    <source>
        <dbReference type="Proteomes" id="UP000013827"/>
    </source>
</evidence>
<dbReference type="InterPro" id="IPR001722">
    <property type="entry name" value="Glyco_hydro_7"/>
</dbReference>
<dbReference type="InterPro" id="IPR013320">
    <property type="entry name" value="ConA-like_dom_sf"/>
</dbReference>
<protein>
    <recommendedName>
        <fullName evidence="3">cellulose 1,4-beta-cellobiosidase (non-reducing end)</fullName>
        <ecNumber evidence="3">3.2.1.91</ecNumber>
    </recommendedName>
</protein>